<gene>
    <name evidence="1" type="ORF">Air01nite_66820</name>
</gene>
<reference evidence="1 2" key="1">
    <citation type="submission" date="2021-01" db="EMBL/GenBank/DDBJ databases">
        <title>Whole genome shotgun sequence of Asanoa iriomotensis NBRC 100142.</title>
        <authorList>
            <person name="Komaki H."/>
            <person name="Tamura T."/>
        </authorList>
    </citation>
    <scope>NUCLEOTIDE SEQUENCE [LARGE SCALE GENOMIC DNA]</scope>
    <source>
        <strain evidence="1 2">NBRC 100142</strain>
    </source>
</reference>
<sequence>MAEDMLGIEDLEAAVPSMLRWRAPSARRVNWQTVERELGTPLPSDYRELGEAYPTLIVDDFLLVTLPKPGSEAAFATGSFRRSESLRDLWEVNESDGYAPYPEPRRVVVLGRIPVRGPVLLEG</sequence>
<evidence type="ECO:0008006" key="3">
    <source>
        <dbReference type="Google" id="ProtNLM"/>
    </source>
</evidence>
<protein>
    <recommendedName>
        <fullName evidence="3">Knr4/Smi1-like domain-containing protein</fullName>
    </recommendedName>
</protein>
<dbReference type="EMBL" id="BONC01000071">
    <property type="protein sequence ID" value="GIF60587.1"/>
    <property type="molecule type" value="Genomic_DNA"/>
</dbReference>
<evidence type="ECO:0000313" key="1">
    <source>
        <dbReference type="EMBL" id="GIF60587.1"/>
    </source>
</evidence>
<organism evidence="1 2">
    <name type="scientific">Asanoa iriomotensis</name>
    <dbReference type="NCBI Taxonomy" id="234613"/>
    <lineage>
        <taxon>Bacteria</taxon>
        <taxon>Bacillati</taxon>
        <taxon>Actinomycetota</taxon>
        <taxon>Actinomycetes</taxon>
        <taxon>Micromonosporales</taxon>
        <taxon>Micromonosporaceae</taxon>
        <taxon>Asanoa</taxon>
    </lineage>
</organism>
<evidence type="ECO:0000313" key="2">
    <source>
        <dbReference type="Proteomes" id="UP000624325"/>
    </source>
</evidence>
<accession>A0ABQ4CCV1</accession>
<proteinExistence type="predicted"/>
<dbReference type="Proteomes" id="UP000624325">
    <property type="component" value="Unassembled WGS sequence"/>
</dbReference>
<keyword evidence="2" id="KW-1185">Reference proteome</keyword>
<comment type="caution">
    <text evidence="1">The sequence shown here is derived from an EMBL/GenBank/DDBJ whole genome shotgun (WGS) entry which is preliminary data.</text>
</comment>
<name>A0ABQ4CCV1_9ACTN</name>